<protein>
    <submittedName>
        <fullName evidence="1">Uncharacterized protein</fullName>
    </submittedName>
</protein>
<organism evidence="1 2">
    <name type="scientific">Xylaria bambusicola</name>
    <dbReference type="NCBI Taxonomy" id="326684"/>
    <lineage>
        <taxon>Eukaryota</taxon>
        <taxon>Fungi</taxon>
        <taxon>Dikarya</taxon>
        <taxon>Ascomycota</taxon>
        <taxon>Pezizomycotina</taxon>
        <taxon>Sordariomycetes</taxon>
        <taxon>Xylariomycetidae</taxon>
        <taxon>Xylariales</taxon>
        <taxon>Xylariaceae</taxon>
        <taxon>Xylaria</taxon>
    </lineage>
</organism>
<gene>
    <name evidence="1" type="ORF">RRF57_012564</name>
</gene>
<name>A0AAN7UVE0_9PEZI</name>
<dbReference type="Proteomes" id="UP001305414">
    <property type="component" value="Unassembled WGS sequence"/>
</dbReference>
<proteinExistence type="predicted"/>
<dbReference type="EMBL" id="JAWHQM010000081">
    <property type="protein sequence ID" value="KAK5636852.1"/>
    <property type="molecule type" value="Genomic_DNA"/>
</dbReference>
<sequence length="97" mass="10196">MVTTAVERAICGSARKGALAKRVGRQNAGRVEDGYEPLITVHVVVAVGREVGTVEIWSMLDDGDRGAHEPYPPVDASTSAPRSRLLGRTLLAVGGSL</sequence>
<dbReference type="AlphaFoldDB" id="A0AAN7UVE0"/>
<evidence type="ECO:0000313" key="1">
    <source>
        <dbReference type="EMBL" id="KAK5636852.1"/>
    </source>
</evidence>
<reference evidence="1 2" key="1">
    <citation type="submission" date="2023-10" db="EMBL/GenBank/DDBJ databases">
        <title>Draft genome sequence of Xylaria bambusicola isolate GMP-LS, the root and basal stem rot pathogen of sugarcane in Indonesia.</title>
        <authorList>
            <person name="Selvaraj P."/>
            <person name="Muralishankar V."/>
            <person name="Muruganantham S."/>
            <person name="Sp S."/>
            <person name="Haryani S."/>
            <person name="Lau K.J.X."/>
            <person name="Naqvi N.I."/>
        </authorList>
    </citation>
    <scope>NUCLEOTIDE SEQUENCE [LARGE SCALE GENOMIC DNA]</scope>
    <source>
        <strain evidence="1">GMP-LS</strain>
    </source>
</reference>
<keyword evidence="2" id="KW-1185">Reference proteome</keyword>
<comment type="caution">
    <text evidence="1">The sequence shown here is derived from an EMBL/GenBank/DDBJ whole genome shotgun (WGS) entry which is preliminary data.</text>
</comment>
<accession>A0AAN7UVE0</accession>
<evidence type="ECO:0000313" key="2">
    <source>
        <dbReference type="Proteomes" id="UP001305414"/>
    </source>
</evidence>